<sequence length="105" mass="11822">MPWVEFRHHFATIDHCWSCRDHRVRLLEEDVSSAPQETDHGCVIVRRDKLTRECEAGDTNFDSSVQQTFGANASLVTASIVLASSVWVSKMAFSVWLAISDSLLL</sequence>
<dbReference type="EMBL" id="BSXT01019028">
    <property type="protein sequence ID" value="GMG17550.1"/>
    <property type="molecule type" value="Genomic_DNA"/>
</dbReference>
<evidence type="ECO:0000313" key="1">
    <source>
        <dbReference type="EMBL" id="GMG17550.1"/>
    </source>
</evidence>
<gene>
    <name evidence="1" type="ORF">Pfra01_003021100</name>
</gene>
<dbReference type="AlphaFoldDB" id="A0A9W6YJF9"/>
<keyword evidence="2" id="KW-1185">Reference proteome</keyword>
<dbReference type="Proteomes" id="UP001165121">
    <property type="component" value="Unassembled WGS sequence"/>
</dbReference>
<reference evidence="1" key="1">
    <citation type="submission" date="2023-04" db="EMBL/GenBank/DDBJ databases">
        <title>Phytophthora fragariaefolia NBRC 109709.</title>
        <authorList>
            <person name="Ichikawa N."/>
            <person name="Sato H."/>
            <person name="Tonouchi N."/>
        </authorList>
    </citation>
    <scope>NUCLEOTIDE SEQUENCE</scope>
    <source>
        <strain evidence="1">NBRC 109709</strain>
    </source>
</reference>
<organism evidence="1 2">
    <name type="scientific">Phytophthora fragariaefolia</name>
    <dbReference type="NCBI Taxonomy" id="1490495"/>
    <lineage>
        <taxon>Eukaryota</taxon>
        <taxon>Sar</taxon>
        <taxon>Stramenopiles</taxon>
        <taxon>Oomycota</taxon>
        <taxon>Peronosporomycetes</taxon>
        <taxon>Peronosporales</taxon>
        <taxon>Peronosporaceae</taxon>
        <taxon>Phytophthora</taxon>
    </lineage>
</organism>
<name>A0A9W6YJF9_9STRA</name>
<accession>A0A9W6YJF9</accession>
<protein>
    <submittedName>
        <fullName evidence="1">Unnamed protein product</fullName>
    </submittedName>
</protein>
<evidence type="ECO:0000313" key="2">
    <source>
        <dbReference type="Proteomes" id="UP001165121"/>
    </source>
</evidence>
<proteinExistence type="predicted"/>
<comment type="caution">
    <text evidence="1">The sequence shown here is derived from an EMBL/GenBank/DDBJ whole genome shotgun (WGS) entry which is preliminary data.</text>
</comment>